<reference evidence="1 2" key="1">
    <citation type="journal article" date="2019" name="Sci. Rep.">
        <title>Orb-weaving spider Araneus ventricosus genome elucidates the spidroin gene catalogue.</title>
        <authorList>
            <person name="Kono N."/>
            <person name="Nakamura H."/>
            <person name="Ohtoshi R."/>
            <person name="Moran D.A.P."/>
            <person name="Shinohara A."/>
            <person name="Yoshida Y."/>
            <person name="Fujiwara M."/>
            <person name="Mori M."/>
            <person name="Tomita M."/>
            <person name="Arakawa K."/>
        </authorList>
    </citation>
    <scope>NUCLEOTIDE SEQUENCE [LARGE SCALE GENOMIC DNA]</scope>
</reference>
<name>A0A4Y2M8Q5_ARAVE</name>
<sequence length="86" mass="9744">MCNVVTRKAVHDLDGIGRCEDTRLDHRAVTLLVGCGDPSRFFVVEREPEAVSRLIIFRIQLLGSRSSRNCWKCGCVSQINLLLDWV</sequence>
<protein>
    <submittedName>
        <fullName evidence="1">Uncharacterized protein</fullName>
    </submittedName>
</protein>
<evidence type="ECO:0000313" key="2">
    <source>
        <dbReference type="Proteomes" id="UP000499080"/>
    </source>
</evidence>
<keyword evidence="2" id="KW-1185">Reference proteome</keyword>
<organism evidence="1 2">
    <name type="scientific">Araneus ventricosus</name>
    <name type="common">Orbweaver spider</name>
    <name type="synonym">Epeira ventricosa</name>
    <dbReference type="NCBI Taxonomy" id="182803"/>
    <lineage>
        <taxon>Eukaryota</taxon>
        <taxon>Metazoa</taxon>
        <taxon>Ecdysozoa</taxon>
        <taxon>Arthropoda</taxon>
        <taxon>Chelicerata</taxon>
        <taxon>Arachnida</taxon>
        <taxon>Araneae</taxon>
        <taxon>Araneomorphae</taxon>
        <taxon>Entelegynae</taxon>
        <taxon>Araneoidea</taxon>
        <taxon>Araneidae</taxon>
        <taxon>Araneus</taxon>
    </lineage>
</organism>
<dbReference type="EMBL" id="BGPR01006921">
    <property type="protein sequence ID" value="GBN22923.1"/>
    <property type="molecule type" value="Genomic_DNA"/>
</dbReference>
<comment type="caution">
    <text evidence="1">The sequence shown here is derived from an EMBL/GenBank/DDBJ whole genome shotgun (WGS) entry which is preliminary data.</text>
</comment>
<evidence type="ECO:0000313" key="1">
    <source>
        <dbReference type="EMBL" id="GBN22923.1"/>
    </source>
</evidence>
<dbReference type="AlphaFoldDB" id="A0A4Y2M8Q5"/>
<accession>A0A4Y2M8Q5</accession>
<proteinExistence type="predicted"/>
<dbReference type="Proteomes" id="UP000499080">
    <property type="component" value="Unassembled WGS sequence"/>
</dbReference>
<gene>
    <name evidence="1" type="ORF">AVEN_229097_1</name>
</gene>